<feature type="compositionally biased region" description="Low complexity" evidence="1">
    <location>
        <begin position="89"/>
        <end position="126"/>
    </location>
</feature>
<evidence type="ECO:0000313" key="3">
    <source>
        <dbReference type="Proteomes" id="UP001335648"/>
    </source>
</evidence>
<organism evidence="2 3">
    <name type="scientific">Champsocephalus esox</name>
    <name type="common">pike icefish</name>
    <dbReference type="NCBI Taxonomy" id="159716"/>
    <lineage>
        <taxon>Eukaryota</taxon>
        <taxon>Metazoa</taxon>
        <taxon>Chordata</taxon>
        <taxon>Craniata</taxon>
        <taxon>Vertebrata</taxon>
        <taxon>Euteleostomi</taxon>
        <taxon>Actinopterygii</taxon>
        <taxon>Neopterygii</taxon>
        <taxon>Teleostei</taxon>
        <taxon>Neoteleostei</taxon>
        <taxon>Acanthomorphata</taxon>
        <taxon>Eupercaria</taxon>
        <taxon>Perciformes</taxon>
        <taxon>Notothenioidei</taxon>
        <taxon>Channichthyidae</taxon>
        <taxon>Champsocephalus</taxon>
    </lineage>
</organism>
<gene>
    <name evidence="2" type="ORF">CesoFtcFv8_019336</name>
</gene>
<evidence type="ECO:0000256" key="1">
    <source>
        <dbReference type="SAM" id="MobiDB-lite"/>
    </source>
</evidence>
<protein>
    <submittedName>
        <fullName evidence="2">Uncharacterized protein</fullName>
    </submittedName>
</protein>
<comment type="caution">
    <text evidence="2">The sequence shown here is derived from an EMBL/GenBank/DDBJ whole genome shotgun (WGS) entry which is preliminary data.</text>
</comment>
<evidence type="ECO:0000313" key="2">
    <source>
        <dbReference type="EMBL" id="KAK5885641.1"/>
    </source>
</evidence>
<feature type="compositionally biased region" description="Low complexity" evidence="1">
    <location>
        <begin position="36"/>
        <end position="45"/>
    </location>
</feature>
<feature type="region of interest" description="Disordered" evidence="1">
    <location>
        <begin position="17"/>
        <end position="149"/>
    </location>
</feature>
<sequence>MRAALLQTDLALPRALRTDIDGRTSISLASPRDRPSLPSRGSAAPSAPPDRARPAARVPYRCRPSREPYIPTPYALRRPPLLRPVRAGPSRTALAPRPSPPARSSRCALSTSPTSPPATSLRTRPSAPCRHRRPSRAPPYRPLSLPHLA</sequence>
<name>A0AAN8BI55_9TELE</name>
<dbReference type="AlphaFoldDB" id="A0AAN8BI55"/>
<reference evidence="2 3" key="1">
    <citation type="journal article" date="2023" name="Mol. Biol. Evol.">
        <title>Genomics of Secondarily Temperate Adaptation in the Only Non-Antarctic Icefish.</title>
        <authorList>
            <person name="Rivera-Colon A.G."/>
            <person name="Rayamajhi N."/>
            <person name="Minhas B.F."/>
            <person name="Madrigal G."/>
            <person name="Bilyk K.T."/>
            <person name="Yoon V."/>
            <person name="Hune M."/>
            <person name="Gregory S."/>
            <person name="Cheng C.H.C."/>
            <person name="Catchen J.M."/>
        </authorList>
    </citation>
    <scope>NUCLEOTIDE SEQUENCE [LARGE SCALE GENOMIC DNA]</scope>
    <source>
        <strain evidence="2">JC2023a</strain>
    </source>
</reference>
<accession>A0AAN8BI55</accession>
<proteinExistence type="predicted"/>
<keyword evidence="3" id="KW-1185">Reference proteome</keyword>
<dbReference type="EMBL" id="JAULUE010002060">
    <property type="protein sequence ID" value="KAK5885641.1"/>
    <property type="molecule type" value="Genomic_DNA"/>
</dbReference>
<dbReference type="Proteomes" id="UP001335648">
    <property type="component" value="Unassembled WGS sequence"/>
</dbReference>